<dbReference type="InterPro" id="IPR012408">
    <property type="entry name" value="Acetald_propionald_DH-rel"/>
</dbReference>
<feature type="domain" description="Aldehyde dehydrogenase" evidence="3">
    <location>
        <begin position="49"/>
        <end position="449"/>
    </location>
</feature>
<dbReference type="InterPro" id="IPR016162">
    <property type="entry name" value="Ald_DH_N"/>
</dbReference>
<dbReference type="RefSeq" id="WP_090442614.1">
    <property type="nucleotide sequence ID" value="NZ_FOHU01000006.1"/>
</dbReference>
<keyword evidence="5" id="KW-1185">Reference proteome</keyword>
<dbReference type="CDD" id="cd07121">
    <property type="entry name" value="ALDH_EutE"/>
    <property type="match status" value="1"/>
</dbReference>
<dbReference type="GO" id="GO:0008774">
    <property type="term" value="F:acetaldehyde dehydrogenase (acetylating) activity"/>
    <property type="evidence" value="ECO:0007669"/>
    <property type="project" value="InterPro"/>
</dbReference>
<evidence type="ECO:0000256" key="1">
    <source>
        <dbReference type="ARBA" id="ARBA00023002"/>
    </source>
</evidence>
<dbReference type="PANTHER" id="PTHR11699">
    <property type="entry name" value="ALDEHYDE DEHYDROGENASE-RELATED"/>
    <property type="match status" value="1"/>
</dbReference>
<proteinExistence type="predicted"/>
<organism evidence="4 5">
    <name type="scientific">Natronincola peptidivorans</name>
    <dbReference type="NCBI Taxonomy" id="426128"/>
    <lineage>
        <taxon>Bacteria</taxon>
        <taxon>Bacillati</taxon>
        <taxon>Bacillota</taxon>
        <taxon>Clostridia</taxon>
        <taxon>Peptostreptococcales</taxon>
        <taxon>Natronincolaceae</taxon>
        <taxon>Natronincola</taxon>
    </lineage>
</organism>
<evidence type="ECO:0000313" key="4">
    <source>
        <dbReference type="EMBL" id="SET24973.1"/>
    </source>
</evidence>
<protein>
    <submittedName>
        <fullName evidence="4">Propionaldehyde dehydrogenase</fullName>
    </submittedName>
</protein>
<dbReference type="Pfam" id="PF00171">
    <property type="entry name" value="Aldedh"/>
    <property type="match status" value="1"/>
</dbReference>
<reference evidence="4 5" key="1">
    <citation type="submission" date="2016-10" db="EMBL/GenBank/DDBJ databases">
        <authorList>
            <person name="de Groot N.N."/>
        </authorList>
    </citation>
    <scope>NUCLEOTIDE SEQUENCE [LARGE SCALE GENOMIC DNA]</scope>
    <source>
        <strain evidence="4 5">DSM 18979</strain>
    </source>
</reference>
<dbReference type="InterPro" id="IPR016163">
    <property type="entry name" value="Ald_DH_C"/>
</dbReference>
<dbReference type="NCBIfam" id="NF011927">
    <property type="entry name" value="PRK15398.1"/>
    <property type="match status" value="1"/>
</dbReference>
<dbReference type="AlphaFoldDB" id="A0A1I0CYM1"/>
<evidence type="ECO:0000256" key="2">
    <source>
        <dbReference type="ARBA" id="ARBA00023027"/>
    </source>
</evidence>
<dbReference type="STRING" id="426128.SAMN05660297_01829"/>
<evidence type="ECO:0000313" key="5">
    <source>
        <dbReference type="Proteomes" id="UP000199568"/>
    </source>
</evidence>
<dbReference type="OrthoDB" id="9804734at2"/>
<dbReference type="InterPro" id="IPR015590">
    <property type="entry name" value="Aldehyde_DH_dom"/>
</dbReference>
<dbReference type="SUPFAM" id="SSF53720">
    <property type="entry name" value="ALDH-like"/>
    <property type="match status" value="1"/>
</dbReference>
<dbReference type="Proteomes" id="UP000199568">
    <property type="component" value="Unassembled WGS sequence"/>
</dbReference>
<accession>A0A1I0CYM1</accession>
<dbReference type="Gene3D" id="3.40.605.10">
    <property type="entry name" value="Aldehyde Dehydrogenase, Chain A, domain 1"/>
    <property type="match status" value="1"/>
</dbReference>
<keyword evidence="1" id="KW-0560">Oxidoreductase</keyword>
<dbReference type="Gene3D" id="3.40.309.10">
    <property type="entry name" value="Aldehyde Dehydrogenase, Chain A, domain 2"/>
    <property type="match status" value="1"/>
</dbReference>
<dbReference type="EMBL" id="FOHU01000006">
    <property type="protein sequence ID" value="SET24973.1"/>
    <property type="molecule type" value="Genomic_DNA"/>
</dbReference>
<name>A0A1I0CYM1_9FIRM</name>
<gene>
    <name evidence="4" type="ORF">SAMN05660297_01829</name>
</gene>
<evidence type="ECO:0000259" key="3">
    <source>
        <dbReference type="Pfam" id="PF00171"/>
    </source>
</evidence>
<sequence>MSITEKDLEKIVSQVVKNIEGAITNKNIEIPKNLAPIKINDHHLKGVFEEIEAAIKATSEAQKQLMLEYRIEDRQRFIQAIRKKALENAEKMSQMGLEETGMGNLKDKIIKHKVVAELTPGTEILKTDAYSGDHGLTIEEMAPFGVIGAITPSTNPSETIISNSIAMLAGGNAVVFNPHPGAKNTSTFAVDMINRAIIEEGGPENLVTTIFNPTLDTVEAIIHHPEVKLLCGTGGSQLVKKLLSSGKKAIGAGAGNPPVIVDDTADIPKAAKAVLDGATFDNNIPCIAEKEVFVLEAVADDLIYHMLKNGAVMLDRQQTEAVMKTVLTEKEDLKAASCSGEKPRKTYGASKEWVGKDAKLILKEIGVAYKEDTRCVICEVEGDHPFVMTEMMMPVLPIVRVESIEEAIELAKKAEGGNGHSAIMHSKNIDNLTRFAKEIGTTIFVKNAPSYAGIGVGGEGFCSFTIAGPTGEGVTNARSFTRKRRCVLAEGFKIV</sequence>
<keyword evidence="2" id="KW-0520">NAD</keyword>
<dbReference type="InterPro" id="IPR016161">
    <property type="entry name" value="Ald_DH/histidinol_DH"/>
</dbReference>
<dbReference type="PIRSF" id="PIRSF036410">
    <property type="entry name" value="EutE_PduP"/>
    <property type="match status" value="1"/>
</dbReference>